<feature type="compositionally biased region" description="Low complexity" evidence="1">
    <location>
        <begin position="76"/>
        <end position="98"/>
    </location>
</feature>
<feature type="compositionally biased region" description="Basic and acidic residues" evidence="1">
    <location>
        <begin position="99"/>
        <end position="111"/>
    </location>
</feature>
<feature type="compositionally biased region" description="Low complexity" evidence="1">
    <location>
        <begin position="168"/>
        <end position="179"/>
    </location>
</feature>
<feature type="compositionally biased region" description="Gly residues" evidence="1">
    <location>
        <begin position="54"/>
        <end position="68"/>
    </location>
</feature>
<feature type="region of interest" description="Disordered" evidence="1">
    <location>
        <begin position="273"/>
        <end position="410"/>
    </location>
</feature>
<feature type="region of interest" description="Disordered" evidence="1">
    <location>
        <begin position="1"/>
        <end position="260"/>
    </location>
</feature>
<feature type="compositionally biased region" description="Basic and acidic residues" evidence="1">
    <location>
        <begin position="350"/>
        <end position="359"/>
    </location>
</feature>
<proteinExistence type="predicted"/>
<feature type="compositionally biased region" description="Basic and acidic residues" evidence="1">
    <location>
        <begin position="1"/>
        <end position="10"/>
    </location>
</feature>
<feature type="compositionally biased region" description="Low complexity" evidence="1">
    <location>
        <begin position="127"/>
        <end position="144"/>
    </location>
</feature>
<name>A0A6J4N898_9BACT</name>
<reference evidence="2" key="1">
    <citation type="submission" date="2020-02" db="EMBL/GenBank/DDBJ databases">
        <authorList>
            <person name="Meier V. D."/>
        </authorList>
    </citation>
    <scope>NUCLEOTIDE SEQUENCE</scope>
    <source>
        <strain evidence="2">AVDCRST_MAG89</strain>
    </source>
</reference>
<feature type="compositionally biased region" description="Low complexity" evidence="1">
    <location>
        <begin position="230"/>
        <end position="239"/>
    </location>
</feature>
<feature type="compositionally biased region" description="Low complexity" evidence="1">
    <location>
        <begin position="189"/>
        <end position="198"/>
    </location>
</feature>
<evidence type="ECO:0000313" key="2">
    <source>
        <dbReference type="EMBL" id="CAA9380807.1"/>
    </source>
</evidence>
<protein>
    <submittedName>
        <fullName evidence="2">Uncharacterized protein</fullName>
    </submittedName>
</protein>
<feature type="non-terminal residue" evidence="2">
    <location>
        <position position="410"/>
    </location>
</feature>
<feature type="compositionally biased region" description="Basic and acidic residues" evidence="1">
    <location>
        <begin position="40"/>
        <end position="49"/>
    </location>
</feature>
<dbReference type="AlphaFoldDB" id="A0A6J4N898"/>
<organism evidence="2">
    <name type="scientific">uncultured Gemmatimonadota bacterium</name>
    <dbReference type="NCBI Taxonomy" id="203437"/>
    <lineage>
        <taxon>Bacteria</taxon>
        <taxon>Pseudomonadati</taxon>
        <taxon>Gemmatimonadota</taxon>
        <taxon>environmental samples</taxon>
    </lineage>
</organism>
<gene>
    <name evidence="2" type="ORF">AVDCRST_MAG89-5376</name>
</gene>
<feature type="compositionally biased region" description="Basic residues" evidence="1">
    <location>
        <begin position="157"/>
        <end position="166"/>
    </location>
</feature>
<feature type="non-terminal residue" evidence="2">
    <location>
        <position position="1"/>
    </location>
</feature>
<feature type="compositionally biased region" description="Basic residues" evidence="1">
    <location>
        <begin position="29"/>
        <end position="39"/>
    </location>
</feature>
<accession>A0A6J4N898</accession>
<feature type="compositionally biased region" description="Basic residues" evidence="1">
    <location>
        <begin position="373"/>
        <end position="384"/>
    </location>
</feature>
<dbReference type="EMBL" id="CADCTV010001124">
    <property type="protein sequence ID" value="CAA9380807.1"/>
    <property type="molecule type" value="Genomic_DNA"/>
</dbReference>
<evidence type="ECO:0000256" key="1">
    <source>
        <dbReference type="SAM" id="MobiDB-lite"/>
    </source>
</evidence>
<sequence length="410" mass="42262">VQDRATRSVRADLGGPGVPRDGAGDGARPRRGAHGRHGDRRAVRADPRRAGAGAAQGRGRGGAAGPGGRPRDGRALRPVPGGRAARAALRGRGPGARARPADRRDERRDLRVPAQARHRGGAGGGAAAAAAALRRQGGARAHAGSGAGRVQRQGRLGVHHRGRQPRHPAAQAHGQEGPAAGPGAGAGRAGRAPGDAAALQLRGPGEELPPRGRRAAGLLHRGPRLRRAPPVRAAPAGAPRSRHRRADPLHPELPAPALRLRDGGYGAHLFARHHRRAGGGGPGVPRGHGRSAHAAQHQALPSPAGPHHGARQRKGEAGGEPLPGNRRHHAGGSGAHPWAPGAPHPRQRLRGGEPVHQRGEAGGAERSVQLRARSGRAQRGRRRDRATGRAAPVRPARQALRPQAGEGPWL</sequence>